<dbReference type="Gene3D" id="3.30.460.30">
    <property type="entry name" value="Glutamyl-tRNA reductase, N-terminal domain"/>
    <property type="match status" value="1"/>
</dbReference>
<comment type="catalytic activity">
    <reaction evidence="7 8 9">
        <text>(S)-4-amino-5-oxopentanoate + tRNA(Glu) + NADP(+) = L-glutamyl-tRNA(Glu) + NADPH + H(+)</text>
        <dbReference type="Rhea" id="RHEA:12344"/>
        <dbReference type="Rhea" id="RHEA-COMP:9663"/>
        <dbReference type="Rhea" id="RHEA-COMP:9680"/>
        <dbReference type="ChEBI" id="CHEBI:15378"/>
        <dbReference type="ChEBI" id="CHEBI:57501"/>
        <dbReference type="ChEBI" id="CHEBI:57783"/>
        <dbReference type="ChEBI" id="CHEBI:58349"/>
        <dbReference type="ChEBI" id="CHEBI:78442"/>
        <dbReference type="ChEBI" id="CHEBI:78520"/>
        <dbReference type="EC" id="1.2.1.70"/>
    </reaction>
</comment>
<dbReference type="OrthoDB" id="110209at2"/>
<feature type="binding site" evidence="8">
    <location>
        <begin position="116"/>
        <end position="118"/>
    </location>
    <ligand>
        <name>substrate</name>
    </ligand>
</feature>
<evidence type="ECO:0000256" key="1">
    <source>
        <dbReference type="ARBA" id="ARBA00005059"/>
    </source>
</evidence>
<dbReference type="InterPro" id="IPR006151">
    <property type="entry name" value="Shikm_DH/Glu-tRNA_Rdtase"/>
</dbReference>
<evidence type="ECO:0000256" key="7">
    <source>
        <dbReference type="ARBA" id="ARBA00047464"/>
    </source>
</evidence>
<feature type="binding site" evidence="8">
    <location>
        <begin position="51"/>
        <end position="54"/>
    </location>
    <ligand>
        <name>substrate</name>
    </ligand>
</feature>
<evidence type="ECO:0000256" key="2">
    <source>
        <dbReference type="ARBA" id="ARBA00005916"/>
    </source>
</evidence>
<dbReference type="Proteomes" id="UP000245468">
    <property type="component" value="Chromosome"/>
</dbReference>
<dbReference type="Pfam" id="PF00745">
    <property type="entry name" value="GlutR_dimer"/>
    <property type="match status" value="1"/>
</dbReference>
<keyword evidence="11" id="KW-1185">Reference proteome</keyword>
<dbReference type="Pfam" id="PF05201">
    <property type="entry name" value="GlutR_N"/>
    <property type="match status" value="1"/>
</dbReference>
<dbReference type="InterPro" id="IPR036291">
    <property type="entry name" value="NAD(P)-bd_dom_sf"/>
</dbReference>
<gene>
    <name evidence="8 10" type="primary">hemA</name>
    <name evidence="10" type="ORF">HME7025_00561</name>
</gene>
<feature type="active site" description="Nucleophile" evidence="8">
    <location>
        <position position="52"/>
    </location>
</feature>
<dbReference type="PANTHER" id="PTHR43013:SF1">
    <property type="entry name" value="GLUTAMYL-TRNA REDUCTASE"/>
    <property type="match status" value="1"/>
</dbReference>
<dbReference type="SUPFAM" id="SSF69075">
    <property type="entry name" value="Glutamyl tRNA-reductase dimerization domain"/>
    <property type="match status" value="1"/>
</dbReference>
<dbReference type="InterPro" id="IPR036453">
    <property type="entry name" value="GluRdtase_dimer_dom_sf"/>
</dbReference>
<dbReference type="SUPFAM" id="SSF69742">
    <property type="entry name" value="Glutamyl tRNA-reductase catalytic, N-terminal domain"/>
    <property type="match status" value="1"/>
</dbReference>
<reference evidence="11" key="1">
    <citation type="submission" date="2018-05" db="EMBL/GenBank/DDBJ databases">
        <title>Pseudarcicella sp. HME7025 Genome sequencing and assembly.</title>
        <authorList>
            <person name="Kim H."/>
            <person name="Kang H."/>
            <person name="Joh K."/>
        </authorList>
    </citation>
    <scope>NUCLEOTIDE SEQUENCE [LARGE SCALE GENOMIC DNA]</scope>
    <source>
        <strain evidence="11">HME7025</strain>
    </source>
</reference>
<dbReference type="PIRSF" id="PIRSF000445">
    <property type="entry name" value="4pyrrol_synth_GluRdtase"/>
    <property type="match status" value="1"/>
</dbReference>
<keyword evidence="4 8" id="KW-0521">NADP</keyword>
<dbReference type="InterPro" id="IPR015896">
    <property type="entry name" value="4pyrrol_synth_GluRdtase_dimer"/>
</dbReference>
<keyword evidence="5 8" id="KW-0560">Oxidoreductase</keyword>
<comment type="subunit">
    <text evidence="8">Homodimer.</text>
</comment>
<evidence type="ECO:0000256" key="3">
    <source>
        <dbReference type="ARBA" id="ARBA00012970"/>
    </source>
</evidence>
<dbReference type="EC" id="1.2.1.70" evidence="3 8"/>
<dbReference type="UniPathway" id="UPA00251">
    <property type="reaction ID" value="UER00316"/>
</dbReference>
<evidence type="ECO:0000256" key="5">
    <source>
        <dbReference type="ARBA" id="ARBA00023002"/>
    </source>
</evidence>
<comment type="domain">
    <text evidence="8">Possesses an unusual extended V-shaped dimeric structure with each monomer consisting of three distinct domains arranged along a curved 'spinal' alpha-helix. The N-terminal catalytic domain specifically recognizes the glutamate moiety of the substrate. The second domain is the NADPH-binding domain, and the third C-terminal domain is responsible for dimerization.</text>
</comment>
<evidence type="ECO:0000256" key="6">
    <source>
        <dbReference type="ARBA" id="ARBA00023244"/>
    </source>
</evidence>
<evidence type="ECO:0000256" key="4">
    <source>
        <dbReference type="ARBA" id="ARBA00022857"/>
    </source>
</evidence>
<feature type="binding site" evidence="8">
    <location>
        <position position="122"/>
    </location>
    <ligand>
        <name>substrate</name>
    </ligand>
</feature>
<comment type="miscellaneous">
    <text evidence="8">During catalysis, the active site Cys acts as a nucleophile attacking the alpha-carbonyl group of tRNA-bound glutamate with the formation of a thioester intermediate between enzyme and glutamate, and the concomitant release of tRNA(Glu). The thioester intermediate is finally reduced by direct hydride transfer from NADPH, to form the product GSA.</text>
</comment>
<name>A0A2S2DSQ5_9BACT</name>
<sequence>MSIPFKSISISHRSAPLTIREQVALNEEESRAFAIKCKDLFGLQEMLIVSTCNRTEVYYNTPEDISHDLVKSLLIEKGLHQTQEYTPYFHHESDAEASLRHLFEVATGLQSKVVGDLQIPNQIKKAYQQSADLNLAGPYLHRLMHTIFYANKRVAQETSFRDGAASVSYATVALAEELSQAITQPKVLILGLGEIGLDVCKNMEDKDFAEITIMNRTLEKAEKIAHDKPFRVAPIEDLWKEIAQADIIISSVRNQDPIITQAELKKLSILTFKYFIDLSVPRSIEDGIEKISGVLLYNIDSLKERADEALRIRMASVPDVRRIIDESVISFNDWSKEMEVSPTIHKLKNALEQIRKEEINRHLKGLNPQEAEKLEKITASLVQKIIKQPIIHLKAACKRGESDSMVDALNDLFNLEAYEEVDSSSPIQ</sequence>
<dbReference type="Gene3D" id="3.40.50.720">
    <property type="entry name" value="NAD(P)-binding Rossmann-like Domain"/>
    <property type="match status" value="1"/>
</dbReference>
<dbReference type="EMBL" id="CP029346">
    <property type="protein sequence ID" value="AWL08433.1"/>
    <property type="molecule type" value="Genomic_DNA"/>
</dbReference>
<dbReference type="KEGG" id="psez:HME7025_00561"/>
<dbReference type="AlphaFoldDB" id="A0A2S2DSQ5"/>
<proteinExistence type="inferred from homology"/>
<accession>A0A2S2DSQ5</accession>
<dbReference type="GO" id="GO:0050661">
    <property type="term" value="F:NADP binding"/>
    <property type="evidence" value="ECO:0007669"/>
    <property type="project" value="InterPro"/>
</dbReference>
<dbReference type="SUPFAM" id="SSF51735">
    <property type="entry name" value="NAD(P)-binding Rossmann-fold domains"/>
    <property type="match status" value="1"/>
</dbReference>
<dbReference type="GO" id="GO:0008883">
    <property type="term" value="F:glutamyl-tRNA reductase activity"/>
    <property type="evidence" value="ECO:0007669"/>
    <property type="project" value="UniProtKB-UniRule"/>
</dbReference>
<dbReference type="InterPro" id="IPR015895">
    <property type="entry name" value="4pyrrol_synth_GluRdtase_N"/>
</dbReference>
<protein>
    <recommendedName>
        <fullName evidence="3 8">Glutamyl-tRNA reductase</fullName>
        <shortName evidence="8">GluTR</shortName>
        <ecNumber evidence="3 8">1.2.1.70</ecNumber>
    </recommendedName>
</protein>
<feature type="site" description="Important for activity" evidence="8">
    <location>
        <position position="101"/>
    </location>
</feature>
<dbReference type="PANTHER" id="PTHR43013">
    <property type="entry name" value="GLUTAMYL-TRNA REDUCTASE"/>
    <property type="match status" value="1"/>
</dbReference>
<dbReference type="GO" id="GO:0019353">
    <property type="term" value="P:protoporphyrinogen IX biosynthetic process from glutamate"/>
    <property type="evidence" value="ECO:0007669"/>
    <property type="project" value="TreeGrafter"/>
</dbReference>
<feature type="binding site" evidence="8">
    <location>
        <begin position="191"/>
        <end position="196"/>
    </location>
    <ligand>
        <name>NADP(+)</name>
        <dbReference type="ChEBI" id="CHEBI:58349"/>
    </ligand>
</feature>
<feature type="binding site" evidence="8">
    <location>
        <position position="111"/>
    </location>
    <ligand>
        <name>substrate</name>
    </ligand>
</feature>
<dbReference type="InterPro" id="IPR036343">
    <property type="entry name" value="GluRdtase_N_sf"/>
</dbReference>
<comment type="function">
    <text evidence="8">Catalyzes the NADPH-dependent reduction of glutamyl-tRNA(Glu) to glutamate 1-semialdehyde (GSA).</text>
</comment>
<organism evidence="10 11">
    <name type="scientific">Aquirufa nivalisilvae</name>
    <dbReference type="NCBI Taxonomy" id="2516557"/>
    <lineage>
        <taxon>Bacteria</taxon>
        <taxon>Pseudomonadati</taxon>
        <taxon>Bacteroidota</taxon>
        <taxon>Cytophagia</taxon>
        <taxon>Cytophagales</taxon>
        <taxon>Flectobacillaceae</taxon>
        <taxon>Aquirufa</taxon>
    </lineage>
</organism>
<dbReference type="NCBIfam" id="TIGR01035">
    <property type="entry name" value="hemA"/>
    <property type="match status" value="1"/>
</dbReference>
<dbReference type="HAMAP" id="MF_00087">
    <property type="entry name" value="Glu_tRNA_reductase"/>
    <property type="match status" value="1"/>
</dbReference>
<evidence type="ECO:0000256" key="9">
    <source>
        <dbReference type="RuleBase" id="RU000584"/>
    </source>
</evidence>
<evidence type="ECO:0000313" key="11">
    <source>
        <dbReference type="Proteomes" id="UP000245468"/>
    </source>
</evidence>
<keyword evidence="6 8" id="KW-0627">Porphyrin biosynthesis</keyword>
<comment type="pathway">
    <text evidence="1 8 9">Porphyrin-containing compound metabolism; protoporphyrin-IX biosynthesis; 5-aminolevulinate from L-glutamyl-tRNA(Glu): step 1/2.</text>
</comment>
<dbReference type="RefSeq" id="WP_109322186.1">
    <property type="nucleotide sequence ID" value="NZ_CP029346.1"/>
</dbReference>
<comment type="similarity">
    <text evidence="2 8 9">Belongs to the glutamyl-tRNA reductase family.</text>
</comment>
<dbReference type="Pfam" id="PF01488">
    <property type="entry name" value="Shikimate_DH"/>
    <property type="match status" value="1"/>
</dbReference>
<evidence type="ECO:0000256" key="8">
    <source>
        <dbReference type="HAMAP-Rule" id="MF_00087"/>
    </source>
</evidence>
<dbReference type="InterPro" id="IPR000343">
    <property type="entry name" value="4pyrrol_synth_GluRdtase"/>
</dbReference>
<evidence type="ECO:0000313" key="10">
    <source>
        <dbReference type="EMBL" id="AWL08433.1"/>
    </source>
</evidence>